<proteinExistence type="predicted"/>
<dbReference type="AlphaFoldDB" id="A0A8X6MBW2"/>
<dbReference type="OrthoDB" id="6426556at2759"/>
<gene>
    <name evidence="2" type="primary">AVEN_213031_1</name>
    <name evidence="2" type="ORF">NPIL_270831</name>
</gene>
<dbReference type="PANTHER" id="PTHR33327:SF3">
    <property type="entry name" value="RNA-DIRECTED DNA POLYMERASE"/>
    <property type="match status" value="1"/>
</dbReference>
<accession>A0A8X6MBW2</accession>
<organism evidence="2 3">
    <name type="scientific">Nephila pilipes</name>
    <name type="common">Giant wood spider</name>
    <name type="synonym">Nephila maculata</name>
    <dbReference type="NCBI Taxonomy" id="299642"/>
    <lineage>
        <taxon>Eukaryota</taxon>
        <taxon>Metazoa</taxon>
        <taxon>Ecdysozoa</taxon>
        <taxon>Arthropoda</taxon>
        <taxon>Chelicerata</taxon>
        <taxon>Arachnida</taxon>
        <taxon>Araneae</taxon>
        <taxon>Araneomorphae</taxon>
        <taxon>Entelegynae</taxon>
        <taxon>Araneoidea</taxon>
        <taxon>Nephilidae</taxon>
        <taxon>Nephila</taxon>
    </lineage>
</organism>
<keyword evidence="3" id="KW-1185">Reference proteome</keyword>
<dbReference type="EMBL" id="BMAW01044082">
    <property type="protein sequence ID" value="GFS42762.1"/>
    <property type="molecule type" value="Genomic_DNA"/>
</dbReference>
<dbReference type="PANTHER" id="PTHR33327">
    <property type="entry name" value="ENDONUCLEASE"/>
    <property type="match status" value="1"/>
</dbReference>
<feature type="region of interest" description="Disordered" evidence="1">
    <location>
        <begin position="76"/>
        <end position="98"/>
    </location>
</feature>
<comment type="caution">
    <text evidence="2">The sequence shown here is derived from an EMBL/GenBank/DDBJ whole genome shotgun (WGS) entry which is preliminary data.</text>
</comment>
<evidence type="ECO:0000313" key="3">
    <source>
        <dbReference type="Proteomes" id="UP000887013"/>
    </source>
</evidence>
<sequence>MEGDILQTLWLQRFPVNLQQILLVCKAPTDELVQIAHKIHEVSGGNLTIANVVSKGPDLNAVLAEIAERKEMVKGAFSPQLRSRSRSASQSKSVTSFRPKNNKKDLFWYHRKFRNRANRCVLSVTDRGRTNSQ</sequence>
<dbReference type="Proteomes" id="UP000887013">
    <property type="component" value="Unassembled WGS sequence"/>
</dbReference>
<name>A0A8X6MBW2_NEPPI</name>
<reference evidence="2" key="1">
    <citation type="submission" date="2020-08" db="EMBL/GenBank/DDBJ databases">
        <title>Multicomponent nature underlies the extraordinary mechanical properties of spider dragline silk.</title>
        <authorList>
            <person name="Kono N."/>
            <person name="Nakamura H."/>
            <person name="Mori M."/>
            <person name="Yoshida Y."/>
            <person name="Ohtoshi R."/>
            <person name="Malay A.D."/>
            <person name="Moran D.A.P."/>
            <person name="Tomita M."/>
            <person name="Numata K."/>
            <person name="Arakawa K."/>
        </authorList>
    </citation>
    <scope>NUCLEOTIDE SEQUENCE</scope>
</reference>
<feature type="compositionally biased region" description="Low complexity" evidence="1">
    <location>
        <begin position="78"/>
        <end position="96"/>
    </location>
</feature>
<evidence type="ECO:0000313" key="2">
    <source>
        <dbReference type="EMBL" id="GFS42762.1"/>
    </source>
</evidence>
<protein>
    <submittedName>
        <fullName evidence="2">Uncharacterized protein</fullName>
    </submittedName>
</protein>
<evidence type="ECO:0000256" key="1">
    <source>
        <dbReference type="SAM" id="MobiDB-lite"/>
    </source>
</evidence>